<dbReference type="InterPro" id="IPR005119">
    <property type="entry name" value="LysR_subst-bd"/>
</dbReference>
<name>A0ABN3VJ58_9PSEU</name>
<organism evidence="6 7">
    <name type="scientific">Saccharopolyspora taberi</name>
    <dbReference type="NCBI Taxonomy" id="60895"/>
    <lineage>
        <taxon>Bacteria</taxon>
        <taxon>Bacillati</taxon>
        <taxon>Actinomycetota</taxon>
        <taxon>Actinomycetes</taxon>
        <taxon>Pseudonocardiales</taxon>
        <taxon>Pseudonocardiaceae</taxon>
        <taxon>Saccharopolyspora</taxon>
    </lineage>
</organism>
<feature type="domain" description="HTH lysR-type" evidence="5">
    <location>
        <begin position="1"/>
        <end position="58"/>
    </location>
</feature>
<dbReference type="PANTHER" id="PTHR30346:SF28">
    <property type="entry name" value="HTH-TYPE TRANSCRIPTIONAL REGULATOR CYNR"/>
    <property type="match status" value="1"/>
</dbReference>
<dbReference type="CDD" id="cd08434">
    <property type="entry name" value="PBP2_GltC_like"/>
    <property type="match status" value="1"/>
</dbReference>
<evidence type="ECO:0000256" key="2">
    <source>
        <dbReference type="ARBA" id="ARBA00023015"/>
    </source>
</evidence>
<accession>A0ABN3VJ58</accession>
<comment type="caution">
    <text evidence="6">The sequence shown here is derived from an EMBL/GenBank/DDBJ whole genome shotgun (WGS) entry which is preliminary data.</text>
</comment>
<sequence length="293" mass="32312">MNLRALQWFVVLADAEHMTAAAERLHITQPTLSRAMARLERRLGTRLFDRTPHGLRLNRYGEVLRAHAHRALGELNSAEERIATLIDPDRGTVSLSYLYSLGAWLVPELLRGYRGQAPGVRFVLTGGAADVILEDLRSGRVDVILTSPRPDADDVLWTEIDQQEVCLATSVDHPLACRERISLAEAADEDFIAMRPEFGLRQVAEELWQQAGFRPTLALESTELATVRGLVGHGLGVAIVPAPRDGDGAQRLRYLRLDDPGARRPVGAAVIAGQHQPPAVRRFCAFVRGRADS</sequence>
<evidence type="ECO:0000256" key="3">
    <source>
        <dbReference type="ARBA" id="ARBA00023125"/>
    </source>
</evidence>
<dbReference type="SUPFAM" id="SSF53850">
    <property type="entry name" value="Periplasmic binding protein-like II"/>
    <property type="match status" value="1"/>
</dbReference>
<evidence type="ECO:0000256" key="4">
    <source>
        <dbReference type="ARBA" id="ARBA00023163"/>
    </source>
</evidence>
<dbReference type="InterPro" id="IPR036390">
    <property type="entry name" value="WH_DNA-bd_sf"/>
</dbReference>
<evidence type="ECO:0000313" key="7">
    <source>
        <dbReference type="Proteomes" id="UP001500979"/>
    </source>
</evidence>
<dbReference type="InterPro" id="IPR000847">
    <property type="entry name" value="LysR_HTH_N"/>
</dbReference>
<dbReference type="PANTHER" id="PTHR30346">
    <property type="entry name" value="TRANSCRIPTIONAL DUAL REGULATOR HCAR-RELATED"/>
    <property type="match status" value="1"/>
</dbReference>
<dbReference type="PRINTS" id="PR00039">
    <property type="entry name" value="HTHLYSR"/>
</dbReference>
<keyword evidence="2" id="KW-0805">Transcription regulation</keyword>
<dbReference type="SUPFAM" id="SSF46785">
    <property type="entry name" value="Winged helix' DNA-binding domain"/>
    <property type="match status" value="1"/>
</dbReference>
<keyword evidence="3" id="KW-0238">DNA-binding</keyword>
<keyword evidence="7" id="KW-1185">Reference proteome</keyword>
<dbReference type="EMBL" id="BAAAUX010000020">
    <property type="protein sequence ID" value="GAA2808971.1"/>
    <property type="molecule type" value="Genomic_DNA"/>
</dbReference>
<dbReference type="Proteomes" id="UP001500979">
    <property type="component" value="Unassembled WGS sequence"/>
</dbReference>
<dbReference type="Gene3D" id="3.40.190.290">
    <property type="match status" value="1"/>
</dbReference>
<dbReference type="Pfam" id="PF00126">
    <property type="entry name" value="HTH_1"/>
    <property type="match status" value="1"/>
</dbReference>
<comment type="similarity">
    <text evidence="1">Belongs to the LysR transcriptional regulatory family.</text>
</comment>
<dbReference type="InterPro" id="IPR036388">
    <property type="entry name" value="WH-like_DNA-bd_sf"/>
</dbReference>
<evidence type="ECO:0000259" key="5">
    <source>
        <dbReference type="PROSITE" id="PS50931"/>
    </source>
</evidence>
<gene>
    <name evidence="6" type="ORF">GCM10010470_50270</name>
</gene>
<protein>
    <submittedName>
        <fullName evidence="6">LysR family transcriptional regulator</fullName>
    </submittedName>
</protein>
<dbReference type="PROSITE" id="PS50931">
    <property type="entry name" value="HTH_LYSR"/>
    <property type="match status" value="1"/>
</dbReference>
<evidence type="ECO:0000313" key="6">
    <source>
        <dbReference type="EMBL" id="GAA2808971.1"/>
    </source>
</evidence>
<dbReference type="RefSeq" id="WP_344683708.1">
    <property type="nucleotide sequence ID" value="NZ_BAAAUX010000020.1"/>
</dbReference>
<keyword evidence="4" id="KW-0804">Transcription</keyword>
<evidence type="ECO:0000256" key="1">
    <source>
        <dbReference type="ARBA" id="ARBA00009437"/>
    </source>
</evidence>
<reference evidence="6 7" key="1">
    <citation type="journal article" date="2019" name="Int. J. Syst. Evol. Microbiol.">
        <title>The Global Catalogue of Microorganisms (GCM) 10K type strain sequencing project: providing services to taxonomists for standard genome sequencing and annotation.</title>
        <authorList>
            <consortium name="The Broad Institute Genomics Platform"/>
            <consortium name="The Broad Institute Genome Sequencing Center for Infectious Disease"/>
            <person name="Wu L."/>
            <person name="Ma J."/>
        </authorList>
    </citation>
    <scope>NUCLEOTIDE SEQUENCE [LARGE SCALE GENOMIC DNA]</scope>
    <source>
        <strain evidence="6 7">JCM 9383</strain>
    </source>
</reference>
<dbReference type="Pfam" id="PF03466">
    <property type="entry name" value="LysR_substrate"/>
    <property type="match status" value="1"/>
</dbReference>
<dbReference type="Gene3D" id="1.10.10.10">
    <property type="entry name" value="Winged helix-like DNA-binding domain superfamily/Winged helix DNA-binding domain"/>
    <property type="match status" value="1"/>
</dbReference>
<proteinExistence type="inferred from homology"/>